<dbReference type="OrthoDB" id="3387628at2"/>
<feature type="region of interest" description="Disordered" evidence="1">
    <location>
        <begin position="73"/>
        <end position="98"/>
    </location>
</feature>
<evidence type="ECO:0000313" key="2">
    <source>
        <dbReference type="EMBL" id="MDS1113971.1"/>
    </source>
</evidence>
<dbReference type="InterPro" id="IPR010310">
    <property type="entry name" value="T7SS_ESAT-6-like"/>
</dbReference>
<evidence type="ECO:0000313" key="3">
    <source>
        <dbReference type="EMBL" id="SDU84774.1"/>
    </source>
</evidence>
<reference evidence="2 5" key="2">
    <citation type="submission" date="2023-08" db="EMBL/GenBank/DDBJ databases">
        <title>Bioegradation of LLDPE and BLDPE plastic by marine bacteria from coast plastic debris.</title>
        <authorList>
            <person name="Rong Z."/>
        </authorList>
    </citation>
    <scope>NUCLEOTIDE SEQUENCE [LARGE SCALE GENOMIC DNA]</scope>
    <source>
        <strain evidence="2 5">Z-2</strain>
    </source>
</reference>
<evidence type="ECO:0000256" key="1">
    <source>
        <dbReference type="SAM" id="MobiDB-lite"/>
    </source>
</evidence>
<accession>A0A1H2LV71</accession>
<dbReference type="InterPro" id="IPR036689">
    <property type="entry name" value="ESAT-6-like_sf"/>
</dbReference>
<dbReference type="Proteomes" id="UP001265083">
    <property type="component" value="Unassembled WGS sequence"/>
</dbReference>
<gene>
    <name evidence="2" type="ORF">RD149_09335</name>
    <name evidence="3" type="ORF">SAMN04488548_136899</name>
</gene>
<dbReference type="STRING" id="158898.SAMN04488548_136899"/>
<evidence type="ECO:0000313" key="5">
    <source>
        <dbReference type="Proteomes" id="UP001265083"/>
    </source>
</evidence>
<proteinExistence type="predicted"/>
<dbReference type="EMBL" id="FNLM01000036">
    <property type="protein sequence ID" value="SDU84774.1"/>
    <property type="molecule type" value="Genomic_DNA"/>
</dbReference>
<dbReference type="EMBL" id="JAVLUS010000006">
    <property type="protein sequence ID" value="MDS1113971.1"/>
    <property type="molecule type" value="Genomic_DNA"/>
</dbReference>
<dbReference type="Gene3D" id="1.10.287.1060">
    <property type="entry name" value="ESAT-6-like"/>
    <property type="match status" value="1"/>
</dbReference>
<feature type="compositionally biased region" description="Polar residues" evidence="1">
    <location>
        <begin position="73"/>
        <end position="91"/>
    </location>
</feature>
<dbReference type="Proteomes" id="UP000183180">
    <property type="component" value="Unassembled WGS sequence"/>
</dbReference>
<keyword evidence="5" id="KW-1185">Reference proteome</keyword>
<organism evidence="3 4">
    <name type="scientific">Gordonia westfalica</name>
    <dbReference type="NCBI Taxonomy" id="158898"/>
    <lineage>
        <taxon>Bacteria</taxon>
        <taxon>Bacillati</taxon>
        <taxon>Actinomycetota</taxon>
        <taxon>Actinomycetes</taxon>
        <taxon>Mycobacteriales</taxon>
        <taxon>Gordoniaceae</taxon>
        <taxon>Gordonia</taxon>
    </lineage>
</organism>
<dbReference type="Pfam" id="PF06013">
    <property type="entry name" value="WXG100"/>
    <property type="match status" value="1"/>
</dbReference>
<dbReference type="SUPFAM" id="SSF140453">
    <property type="entry name" value="EsxAB dimer-like"/>
    <property type="match status" value="1"/>
</dbReference>
<name>A0A1H2LV71_9ACTN</name>
<dbReference type="RefSeq" id="WP_074854184.1">
    <property type="nucleotide sequence ID" value="NZ_FNLM01000036.1"/>
</dbReference>
<reference evidence="3 4" key="1">
    <citation type="submission" date="2016-10" db="EMBL/GenBank/DDBJ databases">
        <authorList>
            <person name="de Groot N.N."/>
        </authorList>
    </citation>
    <scope>NUCLEOTIDE SEQUENCE [LARGE SCALE GENOMIC DNA]</scope>
    <source>
        <strain evidence="3 4">DSM 44215</strain>
    </source>
</reference>
<protein>
    <submittedName>
        <fullName evidence="3">WXG100 family type VII secretion target</fullName>
    </submittedName>
</protein>
<sequence length="98" mass="10454">MTINYDFAALGDLSGGLQRAFAELDALNTQLKNQIAALDGNWSSAEAKAAYLDAQLNFDRIFTQSRESLQSLQSGVSNASRTMSDADSSLASGFRSLG</sequence>
<evidence type="ECO:0000313" key="4">
    <source>
        <dbReference type="Proteomes" id="UP000183180"/>
    </source>
</evidence>
<dbReference type="AlphaFoldDB" id="A0A1H2LV71"/>